<gene>
    <name evidence="2" type="ORF">T07_11752</name>
</gene>
<name>A0A0V0RSD4_9BILA</name>
<keyword evidence="3" id="KW-1185">Reference proteome</keyword>
<sequence>MMATPTSATKNVHVKAGRSANCTVIVFLPRWLTGVPLIACSIGLLDAGCSGCFCDPVGGSKLTDAPVSIKNRRLDILSIMYRQRLEISGDTTAVSVVRRCRFPTNRVGRTFGLGHRNGGDRSTLVAADLGCSVMESAGLIGLGITSGVDESSVSDCFLDGSGHLLAGRGILPLSELTALMVVVGWSAAIWSASSARSINGRSWKGTRAVRMGSGSLLRNNDATMSSEAPPRSRCNRRRNCDGLSSLSSSFVGVCRMRWSFVCAVRFRHSCLKVVNGSGRFKAFGRKSRNSATASSGIVVGTVRVVKTVLLEGCPASFMLRRNCTMVSITHRLPNVVDDDDQRQGEERKKEKESDSVPRCRIRIDDDDGITTNSNIRDTVM</sequence>
<feature type="compositionally biased region" description="Basic and acidic residues" evidence="1">
    <location>
        <begin position="341"/>
        <end position="357"/>
    </location>
</feature>
<reference evidence="2 3" key="1">
    <citation type="submission" date="2015-01" db="EMBL/GenBank/DDBJ databases">
        <title>Evolution of Trichinella species and genotypes.</title>
        <authorList>
            <person name="Korhonen P.K."/>
            <person name="Edoardo P."/>
            <person name="Giuseppe L.R."/>
            <person name="Gasser R.B."/>
        </authorList>
    </citation>
    <scope>NUCLEOTIDE SEQUENCE [LARGE SCALE GENOMIC DNA]</scope>
    <source>
        <strain evidence="2">ISS37</strain>
    </source>
</reference>
<dbReference type="OrthoDB" id="5920423at2759"/>
<dbReference type="EMBL" id="JYDL01000089">
    <property type="protein sequence ID" value="KRX17356.1"/>
    <property type="molecule type" value="Genomic_DNA"/>
</dbReference>
<comment type="caution">
    <text evidence="2">The sequence shown here is derived from an EMBL/GenBank/DDBJ whole genome shotgun (WGS) entry which is preliminary data.</text>
</comment>
<evidence type="ECO:0000313" key="3">
    <source>
        <dbReference type="Proteomes" id="UP000054630"/>
    </source>
</evidence>
<evidence type="ECO:0000256" key="1">
    <source>
        <dbReference type="SAM" id="MobiDB-lite"/>
    </source>
</evidence>
<dbReference type="AlphaFoldDB" id="A0A0V0RSD4"/>
<feature type="region of interest" description="Disordered" evidence="1">
    <location>
        <begin position="337"/>
        <end position="357"/>
    </location>
</feature>
<accession>A0A0V0RSD4</accession>
<dbReference type="Proteomes" id="UP000054630">
    <property type="component" value="Unassembled WGS sequence"/>
</dbReference>
<organism evidence="2 3">
    <name type="scientific">Trichinella nelsoni</name>
    <dbReference type="NCBI Taxonomy" id="6336"/>
    <lineage>
        <taxon>Eukaryota</taxon>
        <taxon>Metazoa</taxon>
        <taxon>Ecdysozoa</taxon>
        <taxon>Nematoda</taxon>
        <taxon>Enoplea</taxon>
        <taxon>Dorylaimia</taxon>
        <taxon>Trichinellida</taxon>
        <taxon>Trichinellidae</taxon>
        <taxon>Trichinella</taxon>
    </lineage>
</organism>
<protein>
    <submittedName>
        <fullName evidence="2">Uncharacterized protein</fullName>
    </submittedName>
</protein>
<proteinExistence type="predicted"/>
<evidence type="ECO:0000313" key="2">
    <source>
        <dbReference type="EMBL" id="KRX17356.1"/>
    </source>
</evidence>